<gene>
    <name evidence="1" type="ORF">BL253_36385</name>
</gene>
<dbReference type="RefSeq" id="WP_241835487.1">
    <property type="nucleotide sequence ID" value="NZ_MOMC01000115.1"/>
</dbReference>
<sequence>MIIQEWDRVRSLKALTVTTPRLVGFRGTRQIFELCRRTRRKKTAPRSPPCPRRGSTCDRELLDAIAVGQHSLDAFVDIRPDLPRLTVDTSGGYHPGLEAITAFIAQPA</sequence>
<evidence type="ECO:0000313" key="2">
    <source>
        <dbReference type="Proteomes" id="UP000188929"/>
    </source>
</evidence>
<dbReference type="EMBL" id="MOMC01000115">
    <property type="protein sequence ID" value="ONH22203.1"/>
    <property type="molecule type" value="Genomic_DNA"/>
</dbReference>
<protein>
    <submittedName>
        <fullName evidence="1">Uncharacterized protein</fullName>
    </submittedName>
</protein>
<proteinExistence type="predicted"/>
<dbReference type="Proteomes" id="UP000188929">
    <property type="component" value="Unassembled WGS sequence"/>
</dbReference>
<organism evidence="1 2">
    <name type="scientific">Pseudofrankia asymbiotica</name>
    <dbReference type="NCBI Taxonomy" id="1834516"/>
    <lineage>
        <taxon>Bacteria</taxon>
        <taxon>Bacillati</taxon>
        <taxon>Actinomycetota</taxon>
        <taxon>Actinomycetes</taxon>
        <taxon>Frankiales</taxon>
        <taxon>Frankiaceae</taxon>
        <taxon>Pseudofrankia</taxon>
    </lineage>
</organism>
<evidence type="ECO:0000313" key="1">
    <source>
        <dbReference type="EMBL" id="ONH22203.1"/>
    </source>
</evidence>
<name>A0A1V2HZS6_9ACTN</name>
<dbReference type="AlphaFoldDB" id="A0A1V2HZS6"/>
<keyword evidence="2" id="KW-1185">Reference proteome</keyword>
<comment type="caution">
    <text evidence="1">The sequence shown here is derived from an EMBL/GenBank/DDBJ whole genome shotgun (WGS) entry which is preliminary data.</text>
</comment>
<accession>A0A1V2HZS6</accession>
<reference evidence="2" key="1">
    <citation type="submission" date="2016-10" db="EMBL/GenBank/DDBJ databases">
        <title>Frankia sp. NRRL B-16386 Genome sequencing.</title>
        <authorList>
            <person name="Ghodhbane-Gtari F."/>
            <person name="Swanson E."/>
            <person name="Gueddou A."/>
            <person name="Hezbri K."/>
            <person name="Ktari K."/>
            <person name="Nouioui I."/>
            <person name="Morris K."/>
            <person name="Simpson S."/>
            <person name="Abebe-Akele F."/>
            <person name="Thomas K."/>
            <person name="Gtari M."/>
            <person name="Tisa L.S."/>
        </authorList>
    </citation>
    <scope>NUCLEOTIDE SEQUENCE [LARGE SCALE GENOMIC DNA]</scope>
    <source>
        <strain evidence="2">NRRL B-16386</strain>
    </source>
</reference>
<dbReference type="STRING" id="1834516.BL253_36385"/>